<dbReference type="RefSeq" id="WP_243067365.1">
    <property type="nucleotide sequence ID" value="NZ_JAIVFK010000026.1"/>
</dbReference>
<organism evidence="2 3">
    <name type="scientific">Candidatus Rhodoblastus alkanivorans</name>
    <dbReference type="NCBI Taxonomy" id="2954117"/>
    <lineage>
        <taxon>Bacteria</taxon>
        <taxon>Pseudomonadati</taxon>
        <taxon>Pseudomonadota</taxon>
        <taxon>Alphaproteobacteria</taxon>
        <taxon>Hyphomicrobiales</taxon>
        <taxon>Rhodoblastaceae</taxon>
        <taxon>Rhodoblastus</taxon>
    </lineage>
</organism>
<keyword evidence="3" id="KW-1185">Reference proteome</keyword>
<dbReference type="EMBL" id="JAIVFP010000001">
    <property type="protein sequence ID" value="MCI4683410.1"/>
    <property type="molecule type" value="Genomic_DNA"/>
</dbReference>
<accession>A0ABS9Z6W7</accession>
<dbReference type="Proteomes" id="UP001139104">
    <property type="component" value="Unassembled WGS sequence"/>
</dbReference>
<evidence type="ECO:0000313" key="3">
    <source>
        <dbReference type="Proteomes" id="UP001139104"/>
    </source>
</evidence>
<name>A0ABS9Z6W7_9HYPH</name>
<feature type="region of interest" description="Disordered" evidence="1">
    <location>
        <begin position="113"/>
        <end position="137"/>
    </location>
</feature>
<evidence type="ECO:0000313" key="2">
    <source>
        <dbReference type="EMBL" id="MCI4683410.1"/>
    </source>
</evidence>
<comment type="caution">
    <text evidence="2">The sequence shown here is derived from an EMBL/GenBank/DDBJ whole genome shotgun (WGS) entry which is preliminary data.</text>
</comment>
<evidence type="ECO:0000256" key="1">
    <source>
        <dbReference type="SAM" id="MobiDB-lite"/>
    </source>
</evidence>
<proteinExistence type="predicted"/>
<feature type="region of interest" description="Disordered" evidence="1">
    <location>
        <begin position="1"/>
        <end position="41"/>
    </location>
</feature>
<reference evidence="2" key="1">
    <citation type="journal article" date="2022" name="ISME J.">
        <title>Identification of active gaseous-alkane degraders at natural gas seeps.</title>
        <authorList>
            <person name="Farhan Ul Haque M."/>
            <person name="Hernandez M."/>
            <person name="Crombie A.T."/>
            <person name="Murrell J.C."/>
        </authorList>
    </citation>
    <scope>NUCLEOTIDE SEQUENCE</scope>
    <source>
        <strain evidence="2">PC2</strain>
    </source>
</reference>
<protein>
    <submittedName>
        <fullName evidence="2">Uncharacterized protein</fullName>
    </submittedName>
</protein>
<sequence length="137" mass="15296">MIDLLHQLRQHSGSQHTGGHMRRLGPQPLTGAEKQRRHRERVKARLAEAERLKALLANGPSNVLQGLSSFYDNILGELGATADERDALKAELPTIQSELRAVLEARAQNDLEWIREKERNASAPPQPGRPKTGEKSR</sequence>
<gene>
    <name evidence="2" type="ORF">K2U94_11645</name>
</gene>